<name>W7CM70_9LIST</name>
<dbReference type="OrthoDB" id="9793465at2"/>
<comment type="caution">
    <text evidence="2">The sequence shown here is derived from an EMBL/GenBank/DDBJ whole genome shotgun (WGS) entry which is preliminary data.</text>
</comment>
<gene>
    <name evidence="2" type="ORF">BCAMP_04602</name>
</gene>
<dbReference type="AlphaFoldDB" id="W7CM70"/>
<proteinExistence type="inferred from homology"/>
<dbReference type="InterPro" id="IPR005531">
    <property type="entry name" value="Asp23"/>
</dbReference>
<dbReference type="PANTHER" id="PTHR34297">
    <property type="entry name" value="HYPOTHETICAL CYTOSOLIC PROTEIN-RELATED"/>
    <property type="match status" value="1"/>
</dbReference>
<evidence type="ECO:0008006" key="4">
    <source>
        <dbReference type="Google" id="ProtNLM"/>
    </source>
</evidence>
<comment type="similarity">
    <text evidence="1">Belongs to the asp23 family.</text>
</comment>
<dbReference type="PANTHER" id="PTHR34297:SF1">
    <property type="entry name" value="ASP23_GLS24 FAMILY ENVELOPE STRESS RESPONSE PROTEIN"/>
    <property type="match status" value="1"/>
</dbReference>
<evidence type="ECO:0000313" key="3">
    <source>
        <dbReference type="Proteomes" id="UP000019243"/>
    </source>
</evidence>
<evidence type="ECO:0000313" key="2">
    <source>
        <dbReference type="EMBL" id="EUJ40644.1"/>
    </source>
</evidence>
<dbReference type="Pfam" id="PF03780">
    <property type="entry name" value="Asp23"/>
    <property type="match status" value="1"/>
</dbReference>
<dbReference type="PATRIC" id="fig|1265861.3.peg.905"/>
<dbReference type="STRING" id="1265861.BCAMP_04602"/>
<reference evidence="2 3" key="1">
    <citation type="submission" date="2012-12" db="EMBL/GenBank/DDBJ databases">
        <title>Novel taxa of Listeriaceae from agricultural environments in the United States.</title>
        <authorList>
            <person name="den Bakker H.C."/>
            <person name="Allred A."/>
            <person name="Warchocki S."/>
            <person name="Wright E.M."/>
            <person name="Burrell A."/>
            <person name="Nightingale K.K."/>
            <person name="Kephart D."/>
            <person name="Wiedmann M."/>
        </authorList>
    </citation>
    <scope>NUCLEOTIDE SEQUENCE [LARGE SCALE GENOMIC DNA]</scope>
    <source>
        <strain evidence="2 3">FSL F6-1037</strain>
    </source>
</reference>
<accession>W7CM70</accession>
<dbReference type="EMBL" id="AODH01000016">
    <property type="protein sequence ID" value="EUJ40644.1"/>
    <property type="molecule type" value="Genomic_DNA"/>
</dbReference>
<evidence type="ECO:0000256" key="1">
    <source>
        <dbReference type="ARBA" id="ARBA00005721"/>
    </source>
</evidence>
<sequence>MVQALNHEELGQVEVAPEVLGVIASIAASEVEGVVDMHGTFYNALAEKFGRVNYTKGVKIDMINDAIVVDVYVTVAYGKAIPLVAEAVQENVQSTIYTMTNLDIREVNIHVVDIQIVKHA</sequence>
<organism evidence="2 3">
    <name type="scientific">Brochothrix campestris FSL F6-1037</name>
    <dbReference type="NCBI Taxonomy" id="1265861"/>
    <lineage>
        <taxon>Bacteria</taxon>
        <taxon>Bacillati</taxon>
        <taxon>Bacillota</taxon>
        <taxon>Bacilli</taxon>
        <taxon>Bacillales</taxon>
        <taxon>Listeriaceae</taxon>
        <taxon>Brochothrix</taxon>
    </lineage>
</organism>
<keyword evidence="3" id="KW-1185">Reference proteome</keyword>
<dbReference type="RefSeq" id="WP_035313930.1">
    <property type="nucleotide sequence ID" value="NZ_AODH01000016.1"/>
</dbReference>
<protein>
    <recommendedName>
        <fullName evidence="4">Alkaline shock protein</fullName>
    </recommendedName>
</protein>
<dbReference type="Proteomes" id="UP000019243">
    <property type="component" value="Unassembled WGS sequence"/>
</dbReference>